<dbReference type="Gene3D" id="3.40.50.880">
    <property type="match status" value="1"/>
</dbReference>
<comment type="caution">
    <text evidence="2">The sequence shown here is derived from an EMBL/GenBank/DDBJ whole genome shotgun (WGS) entry which is preliminary data.</text>
</comment>
<dbReference type="InterPro" id="IPR029062">
    <property type="entry name" value="Class_I_gatase-like"/>
</dbReference>
<dbReference type="RefSeq" id="XP_045953906.1">
    <property type="nucleotide sequence ID" value="XM_046100603.1"/>
</dbReference>
<dbReference type="InterPro" id="IPR002818">
    <property type="entry name" value="DJ-1/PfpI"/>
</dbReference>
<dbReference type="PANTHER" id="PTHR43130">
    <property type="entry name" value="ARAC-FAMILY TRANSCRIPTIONAL REGULATOR"/>
    <property type="match status" value="1"/>
</dbReference>
<dbReference type="Proteomes" id="UP000758603">
    <property type="component" value="Unassembled WGS sequence"/>
</dbReference>
<gene>
    <name evidence="2" type="ORF">BKA67DRAFT_539265</name>
</gene>
<dbReference type="PANTHER" id="PTHR43130:SF15">
    <property type="entry name" value="THIJ_PFPI FAMILY PROTEIN (AFU_ORTHOLOGUE AFUA_5G14240)"/>
    <property type="match status" value="1"/>
</dbReference>
<dbReference type="InterPro" id="IPR052158">
    <property type="entry name" value="INH-QAR"/>
</dbReference>
<keyword evidence="2" id="KW-0315">Glutamine amidotransferase</keyword>
<dbReference type="EMBL" id="JAGPXC010000008">
    <property type="protein sequence ID" value="KAH6647394.1"/>
    <property type="molecule type" value="Genomic_DNA"/>
</dbReference>
<evidence type="ECO:0000313" key="3">
    <source>
        <dbReference type="Proteomes" id="UP000758603"/>
    </source>
</evidence>
<dbReference type="GeneID" id="70129495"/>
<organism evidence="2 3">
    <name type="scientific">Truncatella angustata</name>
    <dbReference type="NCBI Taxonomy" id="152316"/>
    <lineage>
        <taxon>Eukaryota</taxon>
        <taxon>Fungi</taxon>
        <taxon>Dikarya</taxon>
        <taxon>Ascomycota</taxon>
        <taxon>Pezizomycotina</taxon>
        <taxon>Sordariomycetes</taxon>
        <taxon>Xylariomycetidae</taxon>
        <taxon>Amphisphaeriales</taxon>
        <taxon>Sporocadaceae</taxon>
        <taxon>Truncatella</taxon>
    </lineage>
</organism>
<dbReference type="OrthoDB" id="543156at2759"/>
<dbReference type="CDD" id="cd03139">
    <property type="entry name" value="GATase1_PfpI_2"/>
    <property type="match status" value="1"/>
</dbReference>
<dbReference type="SUPFAM" id="SSF52317">
    <property type="entry name" value="Class I glutamine amidotransferase-like"/>
    <property type="match status" value="1"/>
</dbReference>
<feature type="domain" description="DJ-1/PfpI" evidence="1">
    <location>
        <begin position="14"/>
        <end position="183"/>
    </location>
</feature>
<evidence type="ECO:0000259" key="1">
    <source>
        <dbReference type="Pfam" id="PF01965"/>
    </source>
</evidence>
<name>A0A9P8UDF5_9PEZI</name>
<proteinExistence type="predicted"/>
<protein>
    <submittedName>
        <fullName evidence="2">Class I glutamine amidotransferase-like protein</fullName>
    </submittedName>
</protein>
<dbReference type="AlphaFoldDB" id="A0A9P8UDF5"/>
<sequence>MTNSTSNPPTKFGVVLFTGFQSLDVFGPLDILNFLSKMRKLELVILAKDLNPVSTSLTAGGFGQSVVPTHTFENAPDDIDVLLVPGGQGTRDDANIAPALEYVKRAFPGLRYFLTVCTGSALAAKAGVLDGKRATTNKQAFKWATSQGPKVEWVLKARWVTDGNVWTSSGVSAGIDMMFAFVAERYGDDVAETISIRSEYRRNTDSTDDPFAKYAGEGL</sequence>
<keyword evidence="3" id="KW-1185">Reference proteome</keyword>
<dbReference type="Pfam" id="PF01965">
    <property type="entry name" value="DJ-1_PfpI"/>
    <property type="match status" value="1"/>
</dbReference>
<accession>A0A9P8UDF5</accession>
<evidence type="ECO:0000313" key="2">
    <source>
        <dbReference type="EMBL" id="KAH6647394.1"/>
    </source>
</evidence>
<reference evidence="2" key="1">
    <citation type="journal article" date="2021" name="Nat. Commun.">
        <title>Genetic determinants of endophytism in the Arabidopsis root mycobiome.</title>
        <authorList>
            <person name="Mesny F."/>
            <person name="Miyauchi S."/>
            <person name="Thiergart T."/>
            <person name="Pickel B."/>
            <person name="Atanasova L."/>
            <person name="Karlsson M."/>
            <person name="Huettel B."/>
            <person name="Barry K.W."/>
            <person name="Haridas S."/>
            <person name="Chen C."/>
            <person name="Bauer D."/>
            <person name="Andreopoulos W."/>
            <person name="Pangilinan J."/>
            <person name="LaButti K."/>
            <person name="Riley R."/>
            <person name="Lipzen A."/>
            <person name="Clum A."/>
            <person name="Drula E."/>
            <person name="Henrissat B."/>
            <person name="Kohler A."/>
            <person name="Grigoriev I.V."/>
            <person name="Martin F.M."/>
            <person name="Hacquard S."/>
        </authorList>
    </citation>
    <scope>NUCLEOTIDE SEQUENCE</scope>
    <source>
        <strain evidence="2">MPI-SDFR-AT-0073</strain>
    </source>
</reference>